<reference evidence="1 2" key="1">
    <citation type="submission" date="2017-06" db="EMBL/GenBank/DDBJ databases">
        <authorList>
            <person name="Kim H.J."/>
            <person name="Triplett B.A."/>
        </authorList>
    </citation>
    <scope>NUCLEOTIDE SEQUENCE [LARGE SCALE GENOMIC DNA]</scope>
    <source>
        <strain evidence="1 2">DSM 43151</strain>
    </source>
</reference>
<dbReference type="EMBL" id="FZNR01000033">
    <property type="protein sequence ID" value="SNT01283.1"/>
    <property type="molecule type" value="Genomic_DNA"/>
</dbReference>
<dbReference type="Proteomes" id="UP000198415">
    <property type="component" value="Unassembled WGS sequence"/>
</dbReference>
<organism evidence="1 2">
    <name type="scientific">Actinoplanes regularis</name>
    <dbReference type="NCBI Taxonomy" id="52697"/>
    <lineage>
        <taxon>Bacteria</taxon>
        <taxon>Bacillati</taxon>
        <taxon>Actinomycetota</taxon>
        <taxon>Actinomycetes</taxon>
        <taxon>Micromonosporales</taxon>
        <taxon>Micromonosporaceae</taxon>
        <taxon>Actinoplanes</taxon>
    </lineage>
</organism>
<proteinExistence type="predicted"/>
<name>A0A239J7Q8_9ACTN</name>
<evidence type="ECO:0000313" key="2">
    <source>
        <dbReference type="Proteomes" id="UP000198415"/>
    </source>
</evidence>
<dbReference type="AlphaFoldDB" id="A0A239J7Q8"/>
<evidence type="ECO:0000313" key="1">
    <source>
        <dbReference type="EMBL" id="SNT01283.1"/>
    </source>
</evidence>
<dbReference type="RefSeq" id="WP_089298832.1">
    <property type="nucleotide sequence ID" value="NZ_BOMU01000115.1"/>
</dbReference>
<accession>A0A239J7Q8</accession>
<gene>
    <name evidence="1" type="ORF">SAMN06264365_13312</name>
</gene>
<protein>
    <submittedName>
        <fullName evidence="1">Uncharacterized protein</fullName>
    </submittedName>
</protein>
<sequence length="172" mass="19139">MTTTYGRSALVHAYLAAARNRFGGYYPETVAYNDALQAHHQAMLDGLERLFDLRLSRQGMSDLTGRVLFMLFQSTASSLHRQATPFSDFLEAGLLVRKLEQAGDAGARVMAAAERIEARVRENREDHLEMLDTLLGIILGDRADRTFTAADLRALGVDPEPPSTDDYELYDA</sequence>
<dbReference type="OrthoDB" id="3690699at2"/>
<keyword evidence="2" id="KW-1185">Reference proteome</keyword>